<dbReference type="EMBL" id="WIUZ02000001">
    <property type="protein sequence ID" value="KAF9792768.1"/>
    <property type="molecule type" value="Genomic_DNA"/>
</dbReference>
<dbReference type="OrthoDB" id="2555634at2759"/>
<feature type="compositionally biased region" description="Polar residues" evidence="2">
    <location>
        <begin position="121"/>
        <end position="134"/>
    </location>
</feature>
<comment type="caution">
    <text evidence="4">The sequence shown here is derived from an EMBL/GenBank/DDBJ whole genome shotgun (WGS) entry which is preliminary data.</text>
</comment>
<feature type="coiled-coil region" evidence="1">
    <location>
        <begin position="335"/>
        <end position="362"/>
    </location>
</feature>
<keyword evidence="1" id="KW-0175">Coiled coil</keyword>
<evidence type="ECO:0000313" key="5">
    <source>
        <dbReference type="Proteomes" id="UP000736335"/>
    </source>
</evidence>
<dbReference type="Pfam" id="PF10253">
    <property type="entry name" value="PRCC"/>
    <property type="match status" value="1"/>
</dbReference>
<feature type="compositionally biased region" description="Polar residues" evidence="2">
    <location>
        <begin position="27"/>
        <end position="41"/>
    </location>
</feature>
<accession>A0A9P6LD62</accession>
<dbReference type="Proteomes" id="UP000736335">
    <property type="component" value="Unassembled WGS sequence"/>
</dbReference>
<dbReference type="InterPro" id="IPR018800">
    <property type="entry name" value="PRCC"/>
</dbReference>
<sequence length="386" mass="41716">MLGVEGYGSGSDDDSDVETTTTATTTVKPLSTGLKTGSKSGVSLPPPKQTKRPKKITIDLPKPKGGDDVDEQPPTKKARTDGKGAGVSSLLSMLPAPKQKAPTKPPRPERVLGGGNAPALSFNSTPQSTNNDSDTAADVKSNLFMPASITRGKANVSTEDTAPGPSRPRVVPSTAAIDFFSLGQSTPKPPTQQSKTLPTSLPSMSSAPKIEEFAPPEPTPQDEYPGYYRLPSGTWAAYEPEYYQKYRQKWQADYDKYVRDLEKGKIKGFEDLVEENATGVNAMEEMAKAREEIQVKEERKALTQSKDDDAAPRMNIKGAALSGRARSRGQLATLLTEAYQNRDAYEERIAQGRRNRKEAGNKYGKFLTLPLLIFPGLATFAFGAIG</sequence>
<feature type="region of interest" description="Disordered" evidence="2">
    <location>
        <begin position="1"/>
        <end position="225"/>
    </location>
</feature>
<feature type="transmembrane region" description="Helical" evidence="3">
    <location>
        <begin position="363"/>
        <end position="385"/>
    </location>
</feature>
<evidence type="ECO:0000313" key="4">
    <source>
        <dbReference type="EMBL" id="KAF9792768.1"/>
    </source>
</evidence>
<feature type="compositionally biased region" description="Polar residues" evidence="2">
    <location>
        <begin position="182"/>
        <end position="206"/>
    </location>
</feature>
<organism evidence="4 5">
    <name type="scientific">Thelephora terrestris</name>
    <dbReference type="NCBI Taxonomy" id="56493"/>
    <lineage>
        <taxon>Eukaryota</taxon>
        <taxon>Fungi</taxon>
        <taxon>Dikarya</taxon>
        <taxon>Basidiomycota</taxon>
        <taxon>Agaricomycotina</taxon>
        <taxon>Agaricomycetes</taxon>
        <taxon>Thelephorales</taxon>
        <taxon>Thelephoraceae</taxon>
        <taxon>Thelephora</taxon>
    </lineage>
</organism>
<evidence type="ECO:0000256" key="1">
    <source>
        <dbReference type="SAM" id="Coils"/>
    </source>
</evidence>
<dbReference type="GO" id="GO:0005634">
    <property type="term" value="C:nucleus"/>
    <property type="evidence" value="ECO:0007669"/>
    <property type="project" value="TreeGrafter"/>
</dbReference>
<keyword evidence="3" id="KW-0472">Membrane</keyword>
<reference evidence="4" key="1">
    <citation type="journal article" date="2020" name="Nat. Commun.">
        <title>Large-scale genome sequencing of mycorrhizal fungi provides insights into the early evolution of symbiotic traits.</title>
        <authorList>
            <person name="Miyauchi S."/>
            <person name="Kiss E."/>
            <person name="Kuo A."/>
            <person name="Drula E."/>
            <person name="Kohler A."/>
            <person name="Sanchez-Garcia M."/>
            <person name="Morin E."/>
            <person name="Andreopoulos B."/>
            <person name="Barry K.W."/>
            <person name="Bonito G."/>
            <person name="Buee M."/>
            <person name="Carver A."/>
            <person name="Chen C."/>
            <person name="Cichocki N."/>
            <person name="Clum A."/>
            <person name="Culley D."/>
            <person name="Crous P.W."/>
            <person name="Fauchery L."/>
            <person name="Girlanda M."/>
            <person name="Hayes R.D."/>
            <person name="Keri Z."/>
            <person name="LaButti K."/>
            <person name="Lipzen A."/>
            <person name="Lombard V."/>
            <person name="Magnuson J."/>
            <person name="Maillard F."/>
            <person name="Murat C."/>
            <person name="Nolan M."/>
            <person name="Ohm R.A."/>
            <person name="Pangilinan J."/>
            <person name="Pereira M.F."/>
            <person name="Perotto S."/>
            <person name="Peter M."/>
            <person name="Pfister S."/>
            <person name="Riley R."/>
            <person name="Sitrit Y."/>
            <person name="Stielow J.B."/>
            <person name="Szollosi G."/>
            <person name="Zifcakova L."/>
            <person name="Stursova M."/>
            <person name="Spatafora J.W."/>
            <person name="Tedersoo L."/>
            <person name="Vaario L.M."/>
            <person name="Yamada A."/>
            <person name="Yan M."/>
            <person name="Wang P."/>
            <person name="Xu J."/>
            <person name="Bruns T."/>
            <person name="Baldrian P."/>
            <person name="Vilgalys R."/>
            <person name="Dunand C."/>
            <person name="Henrissat B."/>
            <person name="Grigoriev I.V."/>
            <person name="Hibbett D."/>
            <person name="Nagy L.G."/>
            <person name="Martin F.M."/>
        </authorList>
    </citation>
    <scope>NUCLEOTIDE SEQUENCE</scope>
    <source>
        <strain evidence="4">UH-Tt-Lm1</strain>
    </source>
</reference>
<keyword evidence="3" id="KW-1133">Transmembrane helix</keyword>
<proteinExistence type="predicted"/>
<name>A0A9P6LD62_9AGAM</name>
<evidence type="ECO:0000256" key="3">
    <source>
        <dbReference type="SAM" id="Phobius"/>
    </source>
</evidence>
<dbReference type="PANTHER" id="PTHR13621:SF2">
    <property type="entry name" value="PROLINE-RICH PROTEIN PRCC"/>
    <property type="match status" value="1"/>
</dbReference>
<protein>
    <submittedName>
        <fullName evidence="4">Mitotic checkpoint regulator, MAD2B-interacting-domain-containing protein</fullName>
    </submittedName>
</protein>
<feature type="coiled-coil region" evidence="1">
    <location>
        <begin position="279"/>
        <end position="306"/>
    </location>
</feature>
<gene>
    <name evidence="4" type="ORF">BJ322DRAFT_1016445</name>
</gene>
<dbReference type="AlphaFoldDB" id="A0A9P6LD62"/>
<evidence type="ECO:0000256" key="2">
    <source>
        <dbReference type="SAM" id="MobiDB-lite"/>
    </source>
</evidence>
<keyword evidence="5" id="KW-1185">Reference proteome</keyword>
<reference evidence="4" key="2">
    <citation type="submission" date="2020-11" db="EMBL/GenBank/DDBJ databases">
        <authorList>
            <consortium name="DOE Joint Genome Institute"/>
            <person name="Kuo A."/>
            <person name="Miyauchi S."/>
            <person name="Kiss E."/>
            <person name="Drula E."/>
            <person name="Kohler A."/>
            <person name="Sanchez-Garcia M."/>
            <person name="Andreopoulos B."/>
            <person name="Barry K.W."/>
            <person name="Bonito G."/>
            <person name="Buee M."/>
            <person name="Carver A."/>
            <person name="Chen C."/>
            <person name="Cichocki N."/>
            <person name="Clum A."/>
            <person name="Culley D."/>
            <person name="Crous P.W."/>
            <person name="Fauchery L."/>
            <person name="Girlanda M."/>
            <person name="Hayes R."/>
            <person name="Keri Z."/>
            <person name="Labutti K."/>
            <person name="Lipzen A."/>
            <person name="Lombard V."/>
            <person name="Magnuson J."/>
            <person name="Maillard F."/>
            <person name="Morin E."/>
            <person name="Murat C."/>
            <person name="Nolan M."/>
            <person name="Ohm R."/>
            <person name="Pangilinan J."/>
            <person name="Pereira M."/>
            <person name="Perotto S."/>
            <person name="Peter M."/>
            <person name="Riley R."/>
            <person name="Sitrit Y."/>
            <person name="Stielow B."/>
            <person name="Szollosi G."/>
            <person name="Zifcakova L."/>
            <person name="Stursova M."/>
            <person name="Spatafora J.W."/>
            <person name="Tedersoo L."/>
            <person name="Vaario L.-M."/>
            <person name="Yamada A."/>
            <person name="Yan M."/>
            <person name="Wang P."/>
            <person name="Xu J."/>
            <person name="Bruns T."/>
            <person name="Baldrian P."/>
            <person name="Vilgalys R."/>
            <person name="Henrissat B."/>
            <person name="Grigoriev I.V."/>
            <person name="Hibbett D."/>
            <person name="Nagy L.G."/>
            <person name="Martin F.M."/>
        </authorList>
    </citation>
    <scope>NUCLEOTIDE SEQUENCE</scope>
    <source>
        <strain evidence="4">UH-Tt-Lm1</strain>
    </source>
</reference>
<dbReference type="PANTHER" id="PTHR13621">
    <property type="entry name" value="PROLINE-RICH PROTEIN PRCC"/>
    <property type="match status" value="1"/>
</dbReference>
<keyword evidence="3" id="KW-0812">Transmembrane</keyword>